<evidence type="ECO:0000313" key="3">
    <source>
        <dbReference type="EMBL" id="GGX76116.1"/>
    </source>
</evidence>
<dbReference type="PANTHER" id="PTHR42748">
    <property type="entry name" value="NITROGEN METABOLITE REPRESSION PROTEIN NMRA FAMILY MEMBER"/>
    <property type="match status" value="1"/>
</dbReference>
<proteinExistence type="predicted"/>
<protein>
    <recommendedName>
        <fullName evidence="2">NAD-dependent epimerase/dehydratase domain-containing protein</fullName>
    </recommendedName>
</protein>
<reference evidence="3" key="2">
    <citation type="submission" date="2020-09" db="EMBL/GenBank/DDBJ databases">
        <authorList>
            <person name="Sun Q."/>
            <person name="Ohkuma M."/>
        </authorList>
    </citation>
    <scope>NUCLEOTIDE SEQUENCE</scope>
    <source>
        <strain evidence="3">JCM 4956</strain>
    </source>
</reference>
<evidence type="ECO:0000256" key="1">
    <source>
        <dbReference type="ARBA" id="ARBA00022857"/>
    </source>
</evidence>
<comment type="caution">
    <text evidence="3">The sequence shown here is derived from an EMBL/GenBank/DDBJ whole genome shotgun (WGS) entry which is preliminary data.</text>
</comment>
<accession>A0A918NIN7</accession>
<organism evidence="3 4">
    <name type="scientific">Streptomyces fructofermentans</name>
    <dbReference type="NCBI Taxonomy" id="152141"/>
    <lineage>
        <taxon>Bacteria</taxon>
        <taxon>Bacillati</taxon>
        <taxon>Actinomycetota</taxon>
        <taxon>Actinomycetes</taxon>
        <taxon>Kitasatosporales</taxon>
        <taxon>Streptomycetaceae</taxon>
        <taxon>Streptomyces</taxon>
    </lineage>
</organism>
<dbReference type="InterPro" id="IPR036291">
    <property type="entry name" value="NAD(P)-bd_dom_sf"/>
</dbReference>
<dbReference type="AlphaFoldDB" id="A0A918NIN7"/>
<dbReference type="RefSeq" id="WP_190037780.1">
    <property type="nucleotide sequence ID" value="NZ_BMWD01000019.1"/>
</dbReference>
<name>A0A918NIN7_9ACTN</name>
<keyword evidence="4" id="KW-1185">Reference proteome</keyword>
<evidence type="ECO:0000259" key="2">
    <source>
        <dbReference type="Pfam" id="PF01370"/>
    </source>
</evidence>
<feature type="domain" description="NAD-dependent epimerase/dehydratase" evidence="2">
    <location>
        <begin position="3"/>
        <end position="95"/>
    </location>
</feature>
<dbReference type="Gene3D" id="3.40.50.720">
    <property type="entry name" value="NAD(P)-binding Rossmann-like Domain"/>
    <property type="match status" value="1"/>
</dbReference>
<reference evidence="3" key="1">
    <citation type="journal article" date="2014" name="Int. J. Syst. Evol. Microbiol.">
        <title>Complete genome sequence of Corynebacterium casei LMG S-19264T (=DSM 44701T), isolated from a smear-ripened cheese.</title>
        <authorList>
            <consortium name="US DOE Joint Genome Institute (JGI-PGF)"/>
            <person name="Walter F."/>
            <person name="Albersmeier A."/>
            <person name="Kalinowski J."/>
            <person name="Ruckert C."/>
        </authorList>
    </citation>
    <scope>NUCLEOTIDE SEQUENCE</scope>
    <source>
        <strain evidence="3">JCM 4956</strain>
    </source>
</reference>
<dbReference type="Pfam" id="PF01370">
    <property type="entry name" value="Epimerase"/>
    <property type="match status" value="1"/>
</dbReference>
<dbReference type="Proteomes" id="UP000645555">
    <property type="component" value="Unassembled WGS sequence"/>
</dbReference>
<dbReference type="PANTHER" id="PTHR42748:SF3">
    <property type="entry name" value="BLL4366 PROTEIN"/>
    <property type="match status" value="1"/>
</dbReference>
<sequence length="248" mass="26002">MRVVVAGATGLIGSLAVARLRDHGVEVVPVSRATGVDISTGDGLDVALRAADVIVDVTESPSRNQEVSTAFFATATSTLLKAAATAGVEHYVALSMVGTDRVGSGYFQAKAVQEDLAKRSTVPHSVVRAPLFFESVETVAVTSTRPDGVYVPPLLMRPAAADDVASAVAHVAVGVPLFGVLEVAGPEVLPFEELASQVLAARGRASRVVADQRALYFGAMLEERTLLPAPGADLHLGHHTFDRWLKEL</sequence>
<keyword evidence="1" id="KW-0521">NADP</keyword>
<gene>
    <name evidence="3" type="ORF">GCM10010515_49670</name>
</gene>
<dbReference type="SUPFAM" id="SSF51735">
    <property type="entry name" value="NAD(P)-binding Rossmann-fold domains"/>
    <property type="match status" value="1"/>
</dbReference>
<evidence type="ECO:0000313" key="4">
    <source>
        <dbReference type="Proteomes" id="UP000645555"/>
    </source>
</evidence>
<dbReference type="EMBL" id="BMWD01000019">
    <property type="protein sequence ID" value="GGX76116.1"/>
    <property type="molecule type" value="Genomic_DNA"/>
</dbReference>
<dbReference type="InterPro" id="IPR001509">
    <property type="entry name" value="Epimerase_deHydtase"/>
</dbReference>
<dbReference type="InterPro" id="IPR051164">
    <property type="entry name" value="NmrA-like_oxidored"/>
</dbReference>